<dbReference type="RefSeq" id="WP_188755072.1">
    <property type="nucleotide sequence ID" value="NZ_BMJY01000002.1"/>
</dbReference>
<dbReference type="GO" id="GO:0003700">
    <property type="term" value="F:DNA-binding transcription factor activity"/>
    <property type="evidence" value="ECO:0007669"/>
    <property type="project" value="TreeGrafter"/>
</dbReference>
<accession>A0A917IEL2</accession>
<dbReference type="EMBL" id="BMJY01000002">
    <property type="protein sequence ID" value="GGH38661.1"/>
    <property type="molecule type" value="Genomic_DNA"/>
</dbReference>
<sequence>MSTPSQRATTGRPRDAQLDRAILASALAILDESGYQELSLEAVARRAGTSRPAIYRRWPGRVHLALAAIGSRLEAPRSPDTGCTLCDLDESFTLFLAAYRLIRPDVLSALLAECATSPELRTTYLETLIEPARRAVAHTIDRAVARGDLRIDADREVLLDMVGALVHYLALFGNRHITDTEAEQAIEMLLRGAARDYDALVAHSRALEEAAASGTPHHRHHP</sequence>
<dbReference type="InterPro" id="IPR009057">
    <property type="entry name" value="Homeodomain-like_sf"/>
</dbReference>
<dbReference type="PANTHER" id="PTHR30055:SF148">
    <property type="entry name" value="TETR-FAMILY TRANSCRIPTIONAL REGULATOR"/>
    <property type="match status" value="1"/>
</dbReference>
<evidence type="ECO:0000259" key="5">
    <source>
        <dbReference type="PROSITE" id="PS50977"/>
    </source>
</evidence>
<dbReference type="PANTHER" id="PTHR30055">
    <property type="entry name" value="HTH-TYPE TRANSCRIPTIONAL REGULATOR RUTR"/>
    <property type="match status" value="1"/>
</dbReference>
<dbReference type="AlphaFoldDB" id="A0A917IEL2"/>
<organism evidence="6 7">
    <name type="scientific">Microbacterium album</name>
    <dbReference type="NCBI Taxonomy" id="2053191"/>
    <lineage>
        <taxon>Bacteria</taxon>
        <taxon>Bacillati</taxon>
        <taxon>Actinomycetota</taxon>
        <taxon>Actinomycetes</taxon>
        <taxon>Micrococcales</taxon>
        <taxon>Microbacteriaceae</taxon>
        <taxon>Microbacterium</taxon>
    </lineage>
</organism>
<reference evidence="6" key="2">
    <citation type="submission" date="2020-09" db="EMBL/GenBank/DDBJ databases">
        <authorList>
            <person name="Sun Q."/>
            <person name="Zhou Y."/>
        </authorList>
    </citation>
    <scope>NUCLEOTIDE SEQUENCE</scope>
    <source>
        <strain evidence="6">CGMCC 1.15794</strain>
    </source>
</reference>
<comment type="caution">
    <text evidence="6">The sequence shown here is derived from an EMBL/GenBank/DDBJ whole genome shotgun (WGS) entry which is preliminary data.</text>
</comment>
<protein>
    <recommendedName>
        <fullName evidence="5">HTH tetR-type domain-containing protein</fullName>
    </recommendedName>
</protein>
<dbReference type="InterPro" id="IPR050109">
    <property type="entry name" value="HTH-type_TetR-like_transc_reg"/>
</dbReference>
<evidence type="ECO:0000256" key="3">
    <source>
        <dbReference type="ARBA" id="ARBA00023163"/>
    </source>
</evidence>
<dbReference type="Pfam" id="PF00440">
    <property type="entry name" value="TetR_N"/>
    <property type="match status" value="1"/>
</dbReference>
<feature type="DNA-binding region" description="H-T-H motif" evidence="4">
    <location>
        <begin position="39"/>
        <end position="58"/>
    </location>
</feature>
<dbReference type="PRINTS" id="PR00455">
    <property type="entry name" value="HTHTETR"/>
</dbReference>
<evidence type="ECO:0000256" key="1">
    <source>
        <dbReference type="ARBA" id="ARBA00023015"/>
    </source>
</evidence>
<dbReference type="PROSITE" id="PS50977">
    <property type="entry name" value="HTH_TETR_2"/>
    <property type="match status" value="1"/>
</dbReference>
<feature type="domain" description="HTH tetR-type" evidence="5">
    <location>
        <begin position="16"/>
        <end position="76"/>
    </location>
</feature>
<name>A0A917IEL2_9MICO</name>
<evidence type="ECO:0000256" key="2">
    <source>
        <dbReference type="ARBA" id="ARBA00023125"/>
    </source>
</evidence>
<dbReference type="SUPFAM" id="SSF48498">
    <property type="entry name" value="Tetracyclin repressor-like, C-terminal domain"/>
    <property type="match status" value="1"/>
</dbReference>
<dbReference type="InterPro" id="IPR036271">
    <property type="entry name" value="Tet_transcr_reg_TetR-rel_C_sf"/>
</dbReference>
<keyword evidence="2 4" id="KW-0238">DNA-binding</keyword>
<dbReference type="InterPro" id="IPR001647">
    <property type="entry name" value="HTH_TetR"/>
</dbReference>
<gene>
    <name evidence="6" type="ORF">GCM10010921_09380</name>
</gene>
<dbReference type="GO" id="GO:0000976">
    <property type="term" value="F:transcription cis-regulatory region binding"/>
    <property type="evidence" value="ECO:0007669"/>
    <property type="project" value="TreeGrafter"/>
</dbReference>
<evidence type="ECO:0000313" key="6">
    <source>
        <dbReference type="EMBL" id="GGH38661.1"/>
    </source>
</evidence>
<dbReference type="Proteomes" id="UP000657592">
    <property type="component" value="Unassembled WGS sequence"/>
</dbReference>
<dbReference type="SUPFAM" id="SSF46689">
    <property type="entry name" value="Homeodomain-like"/>
    <property type="match status" value="1"/>
</dbReference>
<dbReference type="Gene3D" id="1.10.10.60">
    <property type="entry name" value="Homeodomain-like"/>
    <property type="match status" value="1"/>
</dbReference>
<evidence type="ECO:0000313" key="7">
    <source>
        <dbReference type="Proteomes" id="UP000657592"/>
    </source>
</evidence>
<dbReference type="InterPro" id="IPR011075">
    <property type="entry name" value="TetR_C"/>
</dbReference>
<keyword evidence="7" id="KW-1185">Reference proteome</keyword>
<reference evidence="6" key="1">
    <citation type="journal article" date="2014" name="Int. J. Syst. Evol. Microbiol.">
        <title>Complete genome sequence of Corynebacterium casei LMG S-19264T (=DSM 44701T), isolated from a smear-ripened cheese.</title>
        <authorList>
            <consortium name="US DOE Joint Genome Institute (JGI-PGF)"/>
            <person name="Walter F."/>
            <person name="Albersmeier A."/>
            <person name="Kalinowski J."/>
            <person name="Ruckert C."/>
        </authorList>
    </citation>
    <scope>NUCLEOTIDE SEQUENCE</scope>
    <source>
        <strain evidence="6">CGMCC 1.15794</strain>
    </source>
</reference>
<proteinExistence type="predicted"/>
<dbReference type="Gene3D" id="1.10.357.10">
    <property type="entry name" value="Tetracycline Repressor, domain 2"/>
    <property type="match status" value="1"/>
</dbReference>
<keyword evidence="1" id="KW-0805">Transcription regulation</keyword>
<keyword evidence="3" id="KW-0804">Transcription</keyword>
<evidence type="ECO:0000256" key="4">
    <source>
        <dbReference type="PROSITE-ProRule" id="PRU00335"/>
    </source>
</evidence>
<dbReference type="Pfam" id="PF16859">
    <property type="entry name" value="TetR_C_11"/>
    <property type="match status" value="1"/>
</dbReference>